<sequence length="35" mass="3982">MIGMKMGIALFYGIEHDWNEIVFFALSKACLFGID</sequence>
<name>A0AAV5HSI7_9ROSI</name>
<reference evidence="1 2" key="1">
    <citation type="journal article" date="2021" name="Commun. Biol.">
        <title>The genome of Shorea leprosula (Dipterocarpaceae) highlights the ecological relevance of drought in aseasonal tropical rainforests.</title>
        <authorList>
            <person name="Ng K.K.S."/>
            <person name="Kobayashi M.J."/>
            <person name="Fawcett J.A."/>
            <person name="Hatakeyama M."/>
            <person name="Paape T."/>
            <person name="Ng C.H."/>
            <person name="Ang C.C."/>
            <person name="Tnah L.H."/>
            <person name="Lee C.T."/>
            <person name="Nishiyama T."/>
            <person name="Sese J."/>
            <person name="O'Brien M.J."/>
            <person name="Copetti D."/>
            <person name="Mohd Noor M.I."/>
            <person name="Ong R.C."/>
            <person name="Putra M."/>
            <person name="Sireger I.Z."/>
            <person name="Indrioko S."/>
            <person name="Kosugi Y."/>
            <person name="Izuno A."/>
            <person name="Isagi Y."/>
            <person name="Lee S.L."/>
            <person name="Shimizu K.K."/>
        </authorList>
    </citation>
    <scope>NUCLEOTIDE SEQUENCE [LARGE SCALE GENOMIC DNA]</scope>
    <source>
        <strain evidence="1">214</strain>
    </source>
</reference>
<protein>
    <submittedName>
        <fullName evidence="1">Uncharacterized protein</fullName>
    </submittedName>
</protein>
<organism evidence="1 2">
    <name type="scientific">Rubroshorea leprosula</name>
    <dbReference type="NCBI Taxonomy" id="152421"/>
    <lineage>
        <taxon>Eukaryota</taxon>
        <taxon>Viridiplantae</taxon>
        <taxon>Streptophyta</taxon>
        <taxon>Embryophyta</taxon>
        <taxon>Tracheophyta</taxon>
        <taxon>Spermatophyta</taxon>
        <taxon>Magnoliopsida</taxon>
        <taxon>eudicotyledons</taxon>
        <taxon>Gunneridae</taxon>
        <taxon>Pentapetalae</taxon>
        <taxon>rosids</taxon>
        <taxon>malvids</taxon>
        <taxon>Malvales</taxon>
        <taxon>Dipterocarpaceae</taxon>
        <taxon>Rubroshorea</taxon>
    </lineage>
</organism>
<proteinExistence type="predicted"/>
<dbReference type="Proteomes" id="UP001054252">
    <property type="component" value="Unassembled WGS sequence"/>
</dbReference>
<comment type="caution">
    <text evidence="1">The sequence shown here is derived from an EMBL/GenBank/DDBJ whole genome shotgun (WGS) entry which is preliminary data.</text>
</comment>
<dbReference type="AlphaFoldDB" id="A0AAV5HSI7"/>
<accession>A0AAV5HSI7</accession>
<gene>
    <name evidence="1" type="ORF">SLEP1_g3631</name>
</gene>
<keyword evidence="2" id="KW-1185">Reference proteome</keyword>
<evidence type="ECO:0000313" key="2">
    <source>
        <dbReference type="Proteomes" id="UP001054252"/>
    </source>
</evidence>
<evidence type="ECO:0000313" key="1">
    <source>
        <dbReference type="EMBL" id="GKU89502.1"/>
    </source>
</evidence>
<dbReference type="EMBL" id="BPVZ01000003">
    <property type="protein sequence ID" value="GKU89502.1"/>
    <property type="molecule type" value="Genomic_DNA"/>
</dbReference>